<dbReference type="AlphaFoldDB" id="A0AA38ZBR1"/>
<reference evidence="2 3" key="1">
    <citation type="journal article" date="2023" name="BMC Biotechnol.">
        <title>Vitis rotundifolia cv Carlos genome sequencing.</title>
        <authorList>
            <person name="Huff M."/>
            <person name="Hulse-Kemp A."/>
            <person name="Scheffler B."/>
            <person name="Youngblood R."/>
            <person name="Simpson S."/>
            <person name="Babiker E."/>
            <person name="Staton M."/>
        </authorList>
    </citation>
    <scope>NUCLEOTIDE SEQUENCE [LARGE SCALE GENOMIC DNA]</scope>
    <source>
        <tissue evidence="2">Leaf</tissue>
    </source>
</reference>
<dbReference type="PANTHER" id="PTHR33785:SF12">
    <property type="entry name" value="DUF1685 FAMILY PROTEIN"/>
    <property type="match status" value="1"/>
</dbReference>
<evidence type="ECO:0000313" key="2">
    <source>
        <dbReference type="EMBL" id="KAJ9686086.1"/>
    </source>
</evidence>
<protein>
    <submittedName>
        <fullName evidence="2">Uncharacterized protein</fullName>
    </submittedName>
</protein>
<sequence length="244" mass="27935">MAAKLLNLFDFYWFQHLIFSNKPPPPSPPPPAPHPDLQFYDPFKESNLSDHLPTLHVRSLGDADQFLSSQESFTSDNSVSPSSVLQASKLQRIFSAKELGEGYPTFDETDRPIERKVYGGRRRKGSRKSLSELELEEVKGFMDLGFVFSEEDKNSWLVSIVPGLKRLGRKSTSGDEDHDEEEDGENIEKSEVSRPYLSEAWGVLDRRRKEMDRLLNWRIPASANEMDMKDHLRLWAHTVASAVR</sequence>
<dbReference type="PANTHER" id="PTHR33785">
    <property type="entry name" value="OS06G0550800 PROTEIN"/>
    <property type="match status" value="1"/>
</dbReference>
<evidence type="ECO:0000313" key="3">
    <source>
        <dbReference type="Proteomes" id="UP001168098"/>
    </source>
</evidence>
<comment type="caution">
    <text evidence="2">The sequence shown here is derived from an EMBL/GenBank/DDBJ whole genome shotgun (WGS) entry which is preliminary data.</text>
</comment>
<feature type="region of interest" description="Disordered" evidence="1">
    <location>
        <begin position="168"/>
        <end position="190"/>
    </location>
</feature>
<name>A0AA38ZBR1_VITRO</name>
<proteinExistence type="predicted"/>
<dbReference type="EMBL" id="JARBHA010000012">
    <property type="protein sequence ID" value="KAJ9686086.1"/>
    <property type="molecule type" value="Genomic_DNA"/>
</dbReference>
<gene>
    <name evidence="2" type="ORF">PVL29_015123</name>
</gene>
<organism evidence="2 3">
    <name type="scientific">Vitis rotundifolia</name>
    <name type="common">Muscadine grape</name>
    <dbReference type="NCBI Taxonomy" id="103349"/>
    <lineage>
        <taxon>Eukaryota</taxon>
        <taxon>Viridiplantae</taxon>
        <taxon>Streptophyta</taxon>
        <taxon>Embryophyta</taxon>
        <taxon>Tracheophyta</taxon>
        <taxon>Spermatophyta</taxon>
        <taxon>Magnoliopsida</taxon>
        <taxon>eudicotyledons</taxon>
        <taxon>Gunneridae</taxon>
        <taxon>Pentapetalae</taxon>
        <taxon>rosids</taxon>
        <taxon>Vitales</taxon>
        <taxon>Vitaceae</taxon>
        <taxon>Viteae</taxon>
        <taxon>Vitis</taxon>
    </lineage>
</organism>
<evidence type="ECO:0000256" key="1">
    <source>
        <dbReference type="SAM" id="MobiDB-lite"/>
    </source>
</evidence>
<keyword evidence="3" id="KW-1185">Reference proteome</keyword>
<accession>A0AA38ZBR1</accession>
<feature type="compositionally biased region" description="Acidic residues" evidence="1">
    <location>
        <begin position="174"/>
        <end position="185"/>
    </location>
</feature>
<dbReference type="Proteomes" id="UP001168098">
    <property type="component" value="Unassembled WGS sequence"/>
</dbReference>